<dbReference type="EMBL" id="CAJNRE010009443">
    <property type="protein sequence ID" value="CAF2081663.1"/>
    <property type="molecule type" value="Genomic_DNA"/>
</dbReference>
<proteinExistence type="inferred from homology"/>
<dbReference type="InterPro" id="IPR017853">
    <property type="entry name" value="GH"/>
</dbReference>
<protein>
    <submittedName>
        <fullName evidence="11">Uncharacterized protein</fullName>
    </submittedName>
</protein>
<evidence type="ECO:0000313" key="9">
    <source>
        <dbReference type="EMBL" id="CAF2081663.1"/>
    </source>
</evidence>
<dbReference type="Proteomes" id="UP000663866">
    <property type="component" value="Unassembled WGS sequence"/>
</dbReference>
<sequence length="763" mass="85951">MRLVLFFFLIVGCWCDVTVLIDQNGGYNITVDNQIWLRSARTAIYVDNRWYSTEDNSLPLTNISTAQGNDPNLGSWNETILTYNLARNQSSTPVVARIRQWNIVSAFTFHFETGDKALTDRLPLDMEQVRTVFPSFYIEKMSMDDQRGYFTFAGAMTGEGDKHAGLWNASSKVITSGMQGGPVVLFNLTQQGEEDLLVLSPFSHFMATSLNQRNKMFTSALEYGVLGSMSSVPANYTHTMIVFYSQSGINEGIHEWGQTMQQAFNRTDINRVNDITINYLGYYTDNGGYYYYNTEPDMNYEETMVDVAHKIKLPFHYIQLDSWWYFKGIGNGVTEWTSRSDIFPDGLIALHRRLENIPLAAHNRFWAYDTVYKQKYAFVLDAANGKALPFGNDSFWIDLFTDASNWGLVLYEQDWLNVQTIDFLPTRTDINLGEQWLMSMGAAAEQFGINIQYCMSLPRHILQALQIPRVTHARASDDYATHLENQKKSQWNIGISSMLADAVGLAPFKDVLWSTSVQPGSPYGSSSKEILPDREILIATLSTGPVGPGDGINYVNIESIMKCCRQDGLILKPDRPITTINTLIADWASNNGVVQGELYSTQTMINDRTFHIIFASAMKRDYTIYPSMIGSEGGIIWSYDNAQMTSTFDDTHPLDVLANKCDDLSICLWYVSPLWQFNGPMRTKYALLGEWGKWTVVSQQRFTSITTNKEKTQATITVQGIASEIVPVVIFHSILHSVTVNCSISTLNGQANVVITPTNVVCS</sequence>
<feature type="signal peptide" evidence="6">
    <location>
        <begin position="1"/>
        <end position="15"/>
    </location>
</feature>
<dbReference type="InterPro" id="IPR026770">
    <property type="entry name" value="RNase_K"/>
</dbReference>
<accession>A0A816UJ48</accession>
<dbReference type="EMBL" id="CAJNOW010013383">
    <property type="protein sequence ID" value="CAF1620425.1"/>
    <property type="molecule type" value="Genomic_DNA"/>
</dbReference>
<evidence type="ECO:0000313" key="15">
    <source>
        <dbReference type="Proteomes" id="UP000663887"/>
    </source>
</evidence>
<evidence type="ECO:0000256" key="5">
    <source>
        <dbReference type="ARBA" id="ARBA00023136"/>
    </source>
</evidence>
<dbReference type="GO" id="GO:0016020">
    <property type="term" value="C:membrane"/>
    <property type="evidence" value="ECO:0007669"/>
    <property type="project" value="UniProtKB-SubCell"/>
</dbReference>
<evidence type="ECO:0000313" key="8">
    <source>
        <dbReference type="EMBL" id="CAF1620425.1"/>
    </source>
</evidence>
<dbReference type="Proteomes" id="UP000663834">
    <property type="component" value="Unassembled WGS sequence"/>
</dbReference>
<comment type="caution">
    <text evidence="11">The sequence shown here is derived from an EMBL/GenBank/DDBJ whole genome shotgun (WGS) entry which is preliminary data.</text>
</comment>
<dbReference type="PANTHER" id="PTHR31733">
    <property type="entry name" value="RIBONUCLEASE KAPPA"/>
    <property type="match status" value="1"/>
</dbReference>
<dbReference type="Proteomes" id="UP000663856">
    <property type="component" value="Unassembled WGS sequence"/>
</dbReference>
<feature type="chain" id="PRO_5036230750" evidence="6">
    <location>
        <begin position="16"/>
        <end position="763"/>
    </location>
</feature>
<dbReference type="Proteomes" id="UP000663842">
    <property type="component" value="Unassembled WGS sequence"/>
</dbReference>
<dbReference type="AlphaFoldDB" id="A0A816UJ48"/>
<dbReference type="GO" id="GO:0004521">
    <property type="term" value="F:RNA endonuclease activity"/>
    <property type="evidence" value="ECO:0007669"/>
    <property type="project" value="InterPro"/>
</dbReference>
<keyword evidence="5" id="KW-0472">Membrane</keyword>
<dbReference type="OrthoDB" id="41905at2759"/>
<dbReference type="Proteomes" id="UP000663887">
    <property type="component" value="Unassembled WGS sequence"/>
</dbReference>
<evidence type="ECO:0000313" key="13">
    <source>
        <dbReference type="EMBL" id="CAF3801484.1"/>
    </source>
</evidence>
<keyword evidence="4" id="KW-1133">Transmembrane helix</keyword>
<keyword evidence="6" id="KW-0732">Signal</keyword>
<evidence type="ECO:0000313" key="12">
    <source>
        <dbReference type="EMBL" id="CAF3749717.1"/>
    </source>
</evidence>
<evidence type="ECO:0000256" key="6">
    <source>
        <dbReference type="SAM" id="SignalP"/>
    </source>
</evidence>
<dbReference type="EMBL" id="CAJNOV010012131">
    <property type="protein sequence ID" value="CAF1476321.1"/>
    <property type="molecule type" value="Genomic_DNA"/>
</dbReference>
<keyword evidence="3" id="KW-0812">Transmembrane</keyword>
<dbReference type="EMBL" id="CAJNRF010007378">
    <property type="protein sequence ID" value="CAF2090890.1"/>
    <property type="molecule type" value="Genomic_DNA"/>
</dbReference>
<name>A0A816UJ48_9BILA</name>
<dbReference type="Proteomes" id="UP000663855">
    <property type="component" value="Unassembled WGS sequence"/>
</dbReference>
<evidence type="ECO:0000256" key="4">
    <source>
        <dbReference type="ARBA" id="ARBA00022989"/>
    </source>
</evidence>
<dbReference type="EMBL" id="CAJOBF010000111">
    <property type="protein sequence ID" value="CAF3749717.1"/>
    <property type="molecule type" value="Genomic_DNA"/>
</dbReference>
<dbReference type="Proteomes" id="UP000663824">
    <property type="component" value="Unassembled WGS sequence"/>
</dbReference>
<reference evidence="11" key="1">
    <citation type="submission" date="2021-02" db="EMBL/GenBank/DDBJ databases">
        <authorList>
            <person name="Nowell W R."/>
        </authorList>
    </citation>
    <scope>NUCLEOTIDE SEQUENCE</scope>
</reference>
<organism evidence="11 15">
    <name type="scientific">Rotaria magnacalcarata</name>
    <dbReference type="NCBI Taxonomy" id="392030"/>
    <lineage>
        <taxon>Eukaryota</taxon>
        <taxon>Metazoa</taxon>
        <taxon>Spiralia</taxon>
        <taxon>Gnathifera</taxon>
        <taxon>Rotifera</taxon>
        <taxon>Eurotatoria</taxon>
        <taxon>Bdelloidea</taxon>
        <taxon>Philodinida</taxon>
        <taxon>Philodinidae</taxon>
        <taxon>Rotaria</taxon>
    </lineage>
</organism>
<evidence type="ECO:0000313" key="11">
    <source>
        <dbReference type="EMBL" id="CAF2108928.1"/>
    </source>
</evidence>
<evidence type="ECO:0000256" key="1">
    <source>
        <dbReference type="ARBA" id="ARBA00004141"/>
    </source>
</evidence>
<gene>
    <name evidence="7" type="ORF">CJN711_LOCUS25928</name>
    <name evidence="8" type="ORF">KQP761_LOCUS24597</name>
    <name evidence="9" type="ORF">MBJ925_LOCUS18746</name>
    <name evidence="13" type="ORF">OVN521_LOCUS3899</name>
    <name evidence="12" type="ORF">UXM345_LOCUS1932</name>
    <name evidence="10" type="ORF">WKI299_LOCUS18114</name>
    <name evidence="11" type="ORF">XDN619_LOCUS20348</name>
</gene>
<keyword evidence="14" id="KW-1185">Reference proteome</keyword>
<comment type="similarity">
    <text evidence="2">Belongs to the RNase K family.</text>
</comment>
<comment type="subcellular location">
    <subcellularLocation>
        <location evidence="1">Membrane</location>
        <topology evidence="1">Multi-pass membrane protein</topology>
    </subcellularLocation>
</comment>
<evidence type="ECO:0000313" key="14">
    <source>
        <dbReference type="Proteomes" id="UP000663866"/>
    </source>
</evidence>
<dbReference type="EMBL" id="CAJNRG010008974">
    <property type="protein sequence ID" value="CAF2108928.1"/>
    <property type="molecule type" value="Genomic_DNA"/>
</dbReference>
<evidence type="ECO:0000256" key="3">
    <source>
        <dbReference type="ARBA" id="ARBA00022692"/>
    </source>
</evidence>
<dbReference type="SUPFAM" id="SSF51445">
    <property type="entry name" value="(Trans)glycosidases"/>
    <property type="match status" value="1"/>
</dbReference>
<dbReference type="EMBL" id="CAJOBG010000348">
    <property type="protein sequence ID" value="CAF3801484.1"/>
    <property type="molecule type" value="Genomic_DNA"/>
</dbReference>
<evidence type="ECO:0000313" key="7">
    <source>
        <dbReference type="EMBL" id="CAF1476321.1"/>
    </source>
</evidence>
<evidence type="ECO:0000313" key="10">
    <source>
        <dbReference type="EMBL" id="CAF2090890.1"/>
    </source>
</evidence>
<evidence type="ECO:0000256" key="2">
    <source>
        <dbReference type="ARBA" id="ARBA00008458"/>
    </source>
</evidence>